<dbReference type="InterPro" id="IPR036282">
    <property type="entry name" value="Glutathione-S-Trfase_C_sf"/>
</dbReference>
<dbReference type="Gene3D" id="1.20.1050.10">
    <property type="match status" value="1"/>
</dbReference>
<comment type="caution">
    <text evidence="2">The sequence shown here is derived from an EMBL/GenBank/DDBJ whole genome shotgun (WGS) entry which is preliminary data.</text>
</comment>
<dbReference type="InterPro" id="IPR016639">
    <property type="entry name" value="GST_Omega/GSH"/>
</dbReference>
<dbReference type="PANTHER" id="PTHR32419">
    <property type="entry name" value="GLUTATHIONYL-HYDROQUINONE REDUCTASE"/>
    <property type="match status" value="1"/>
</dbReference>
<dbReference type="OrthoDB" id="2309723at2759"/>
<organism evidence="2 3">
    <name type="scientific">Symbiodinium necroappetens</name>
    <dbReference type="NCBI Taxonomy" id="1628268"/>
    <lineage>
        <taxon>Eukaryota</taxon>
        <taxon>Sar</taxon>
        <taxon>Alveolata</taxon>
        <taxon>Dinophyceae</taxon>
        <taxon>Suessiales</taxon>
        <taxon>Symbiodiniaceae</taxon>
        <taxon>Symbiodinium</taxon>
    </lineage>
</organism>
<evidence type="ECO:0000313" key="2">
    <source>
        <dbReference type="EMBL" id="CAE7938802.1"/>
    </source>
</evidence>
<feature type="non-terminal residue" evidence="2">
    <location>
        <position position="1"/>
    </location>
</feature>
<dbReference type="PANTHER" id="PTHR32419:SF6">
    <property type="entry name" value="GLUTATHIONE S-TRANSFERASE OMEGA-LIKE 1-RELATED"/>
    <property type="match status" value="1"/>
</dbReference>
<sequence>MAEAKAFAGGAGDPSLAPTQAGAFKRGASNFQNWITPGTAFPPEPDRYHLYINYTCGWCHRALIIHALKNIPQSVVSISSTANYFWGGGLGSDDYSGWAFDAENPDPVLNAKHTRDIYLTDSPDYGRRQLSVPILFDKKTRKIVSNDNIQIGYILNSCLNDLLDEEGKKLDLYPEPLRPQIDELNTLIYPNINDGVYRVAFAKEPDLKEQMRQNVFKALAEVEAILEKSKAKAAAEGREKYGLVADSGDGLSLADVRAFPHLIRFDTCYFTAFKCNIRRLNSGEYPHIMEWLQRMYMMPEVQQTCKIYLACMGYNRDHGDGAGERAWKEERYEWLDQGSKPRGCAQDASICGGDAKIARRPKSQRIRGRAKLAVPCFAPISATPRRLIIVLQVELAAISSSKGPQTAINVRRREFEAEGAVAQPVHADTMHGVTRFLQSDIALHDAGTGKSDDLSEDEDAADDLGRVVQAVATDTALIFTSLLALQAVDESMGPTHVWPGTNTVEHHATLWGSHITGKLSVRDADKAFQVDHRKMTLECGDLVLYDSRTMHCGGPNNSDRRRSVFC</sequence>
<dbReference type="Pfam" id="PF13410">
    <property type="entry name" value="GST_C_2"/>
    <property type="match status" value="1"/>
</dbReference>
<keyword evidence="3" id="KW-1185">Reference proteome</keyword>
<gene>
    <name evidence="2" type="primary">gto2</name>
    <name evidence="2" type="ORF">SNEC2469_LOCUS33298</name>
</gene>
<protein>
    <submittedName>
        <fullName evidence="2">Gto2 protein</fullName>
    </submittedName>
</protein>
<dbReference type="Gene3D" id="2.60.120.620">
    <property type="entry name" value="q2cbj1_9rhob like domain"/>
    <property type="match status" value="1"/>
</dbReference>
<dbReference type="SUPFAM" id="SSF47616">
    <property type="entry name" value="GST C-terminal domain-like"/>
    <property type="match status" value="1"/>
</dbReference>
<dbReference type="InterPro" id="IPR036249">
    <property type="entry name" value="Thioredoxin-like_sf"/>
</dbReference>
<dbReference type="PROSITE" id="PS50405">
    <property type="entry name" value="GST_CTER"/>
    <property type="match status" value="1"/>
</dbReference>
<dbReference type="GO" id="GO:0005737">
    <property type="term" value="C:cytoplasm"/>
    <property type="evidence" value="ECO:0007669"/>
    <property type="project" value="TreeGrafter"/>
</dbReference>
<proteinExistence type="predicted"/>
<dbReference type="AlphaFoldDB" id="A0A813C6M0"/>
<reference evidence="2" key="1">
    <citation type="submission" date="2021-02" db="EMBL/GenBank/DDBJ databases">
        <authorList>
            <person name="Dougan E. K."/>
            <person name="Rhodes N."/>
            <person name="Thang M."/>
            <person name="Chan C."/>
        </authorList>
    </citation>
    <scope>NUCLEOTIDE SEQUENCE</scope>
</reference>
<feature type="domain" description="GST C-terminal" evidence="1">
    <location>
        <begin position="174"/>
        <end position="314"/>
    </location>
</feature>
<evidence type="ECO:0000313" key="3">
    <source>
        <dbReference type="Proteomes" id="UP000601435"/>
    </source>
</evidence>
<dbReference type="Proteomes" id="UP000601435">
    <property type="component" value="Unassembled WGS sequence"/>
</dbReference>
<dbReference type="Gene3D" id="3.40.30.10">
    <property type="entry name" value="Glutaredoxin"/>
    <property type="match status" value="1"/>
</dbReference>
<evidence type="ECO:0000259" key="1">
    <source>
        <dbReference type="PROSITE" id="PS50405"/>
    </source>
</evidence>
<dbReference type="Pfam" id="PF05721">
    <property type="entry name" value="PhyH"/>
    <property type="match status" value="1"/>
</dbReference>
<dbReference type="InterPro" id="IPR008775">
    <property type="entry name" value="Phytyl_CoA_dOase-like"/>
</dbReference>
<dbReference type="SUPFAM" id="SSF51197">
    <property type="entry name" value="Clavaminate synthase-like"/>
    <property type="match status" value="1"/>
</dbReference>
<dbReference type="EMBL" id="CAJNJA010087175">
    <property type="protein sequence ID" value="CAE7938802.1"/>
    <property type="molecule type" value="Genomic_DNA"/>
</dbReference>
<dbReference type="GO" id="GO:0004364">
    <property type="term" value="F:glutathione transferase activity"/>
    <property type="evidence" value="ECO:0007669"/>
    <property type="project" value="InterPro"/>
</dbReference>
<dbReference type="SUPFAM" id="SSF52833">
    <property type="entry name" value="Thioredoxin-like"/>
    <property type="match status" value="1"/>
</dbReference>
<dbReference type="InterPro" id="IPR010987">
    <property type="entry name" value="Glutathione-S-Trfase_C-like"/>
</dbReference>
<accession>A0A813C6M0</accession>
<name>A0A813C6M0_9DINO</name>